<evidence type="ECO:0000259" key="10">
    <source>
        <dbReference type="PROSITE" id="PS51192"/>
    </source>
</evidence>
<evidence type="ECO:0000256" key="5">
    <source>
        <dbReference type="ARBA" id="ARBA00022840"/>
    </source>
</evidence>
<evidence type="ECO:0000313" key="12">
    <source>
        <dbReference type="EMBL" id="TNJ26319.1"/>
    </source>
</evidence>
<evidence type="ECO:0000256" key="6">
    <source>
        <dbReference type="ARBA" id="ARBA00022884"/>
    </source>
</evidence>
<sequence>MSWEDLGLDSRIGDGLRFLGLYDPLAIQREAIPKALTMADILCQSLTGSGKTLVYVSVILHKIMQHRTKSVNGVQQTSALVTVPTRELCDQINAVFEELQGCFETANFSITSLSLTEKKLSNSSLVALRSKPDVVISTPALLAQVITSGQLEVRGLQTFVCDEADVIFDLEHADDLFTLLNVIPARVQKLFFSATLGEKIDSIKSTYLRDPIFVQLTDAENRLLSQPVQHLILLPHNSDKFLVTYSLLKLQMLEGFILIFVSTVKTAYKLKIFLLRFGLRSLLYNPELPYATRQLAVERFNLGAEQILIAVDDSNTAQATEKGDVEPKDAGIFRGLDFSRLDVVINFDCPTSRVNYVHRIGRTARGAGGQGHAITYAVSNDKHEEKVISDVMEAQIEEFERPLLGTLDLNLDAIRVFEYRVNDVLQSITSLIIRNYRLAEIKEDIMSVEALREHFEQQSKDVILLRQVPTNALLQRQRRLTMHLRFVPSYLLPGSSPLGAGPITVSPSRGNEHMARLHNLKRRAERAMTKRRRGPSKESKWRKTR</sequence>
<keyword evidence="13" id="KW-1185">Reference proteome</keyword>
<evidence type="ECO:0000259" key="11">
    <source>
        <dbReference type="PROSITE" id="PS51194"/>
    </source>
</evidence>
<gene>
    <name evidence="12" type="ORF">GMRT_13354</name>
</gene>
<evidence type="ECO:0000256" key="8">
    <source>
        <dbReference type="ARBA" id="ARBA00047984"/>
    </source>
</evidence>
<keyword evidence="2" id="KW-0547">Nucleotide-binding</keyword>
<dbReference type="PROSITE" id="PS51194">
    <property type="entry name" value="HELICASE_CTER"/>
    <property type="match status" value="1"/>
</dbReference>
<dbReference type="AlphaFoldDB" id="A0A4Z1T1A7"/>
<name>A0A4Z1T1A7_GIAMU</name>
<keyword evidence="6" id="KW-0694">RNA-binding</keyword>
<dbReference type="GO" id="GO:0016787">
    <property type="term" value="F:hydrolase activity"/>
    <property type="evidence" value="ECO:0007669"/>
    <property type="project" value="UniProtKB-KW"/>
</dbReference>
<evidence type="ECO:0000256" key="1">
    <source>
        <dbReference type="ARBA" id="ARBA00012552"/>
    </source>
</evidence>
<dbReference type="Gene3D" id="3.40.50.300">
    <property type="entry name" value="P-loop containing nucleotide triphosphate hydrolases"/>
    <property type="match status" value="2"/>
</dbReference>
<keyword evidence="3" id="KW-0378">Hydrolase</keyword>
<dbReference type="GO" id="GO:0003723">
    <property type="term" value="F:RNA binding"/>
    <property type="evidence" value="ECO:0007669"/>
    <property type="project" value="UniProtKB-KW"/>
</dbReference>
<dbReference type="InterPro" id="IPR044742">
    <property type="entry name" value="DEAD/DEAH_RhlB"/>
</dbReference>
<evidence type="ECO:0000256" key="3">
    <source>
        <dbReference type="ARBA" id="ARBA00022801"/>
    </source>
</evidence>
<dbReference type="SMART" id="SM00490">
    <property type="entry name" value="HELICc"/>
    <property type="match status" value="1"/>
</dbReference>
<evidence type="ECO:0000256" key="7">
    <source>
        <dbReference type="ARBA" id="ARBA00038041"/>
    </source>
</evidence>
<dbReference type="CDD" id="cd00268">
    <property type="entry name" value="DEADc"/>
    <property type="match status" value="1"/>
</dbReference>
<accession>A0A4Z1T1A7</accession>
<dbReference type="VEuPathDB" id="GiardiaDB:GMRT_13354"/>
<evidence type="ECO:0000313" key="13">
    <source>
        <dbReference type="Proteomes" id="UP000315496"/>
    </source>
</evidence>
<evidence type="ECO:0000256" key="9">
    <source>
        <dbReference type="SAM" id="MobiDB-lite"/>
    </source>
</evidence>
<dbReference type="GO" id="GO:0005829">
    <property type="term" value="C:cytosol"/>
    <property type="evidence" value="ECO:0007669"/>
    <property type="project" value="TreeGrafter"/>
</dbReference>
<dbReference type="EMBL" id="VDLU01000005">
    <property type="protein sequence ID" value="TNJ26319.1"/>
    <property type="molecule type" value="Genomic_DNA"/>
</dbReference>
<dbReference type="GO" id="GO:0005524">
    <property type="term" value="F:ATP binding"/>
    <property type="evidence" value="ECO:0007669"/>
    <property type="project" value="UniProtKB-KW"/>
</dbReference>
<keyword evidence="5" id="KW-0067">ATP-binding</keyword>
<dbReference type="InterPro" id="IPR014001">
    <property type="entry name" value="Helicase_ATP-bd"/>
</dbReference>
<feature type="compositionally biased region" description="Basic residues" evidence="9">
    <location>
        <begin position="522"/>
        <end position="534"/>
    </location>
</feature>
<proteinExistence type="inferred from homology"/>
<comment type="similarity">
    <text evidence="7">Belongs to the DEAD box helicase family. DDX56/DBP9 subfamily.</text>
</comment>
<dbReference type="InterPro" id="IPR011545">
    <property type="entry name" value="DEAD/DEAH_box_helicase_dom"/>
</dbReference>
<dbReference type="Pfam" id="PF00270">
    <property type="entry name" value="DEAD"/>
    <property type="match status" value="1"/>
</dbReference>
<reference evidence="12 13" key="1">
    <citation type="submission" date="2019-05" db="EMBL/GenBank/DDBJ databases">
        <title>The compact genome of Giardia muris reveals important steps in the evolution of intestinal protozoan parasites.</title>
        <authorList>
            <person name="Xu F."/>
            <person name="Jimenez-Gonzalez A."/>
            <person name="Einarsson E."/>
            <person name="Astvaldsson A."/>
            <person name="Peirasmaki D."/>
            <person name="Eckmann L."/>
            <person name="Andersson J.O."/>
            <person name="Svard S.G."/>
            <person name="Jerlstrom-Hultqvist J."/>
        </authorList>
    </citation>
    <scope>NUCLEOTIDE SEQUENCE [LARGE SCALE GENOMIC DNA]</scope>
    <source>
        <strain evidence="12 13">Roberts-Thomson</strain>
    </source>
</reference>
<dbReference type="SMART" id="SM00487">
    <property type="entry name" value="DEXDc"/>
    <property type="match status" value="1"/>
</dbReference>
<feature type="compositionally biased region" description="Basic and acidic residues" evidence="9">
    <location>
        <begin position="535"/>
        <end position="545"/>
    </location>
</feature>
<dbReference type="Pfam" id="PF00271">
    <property type="entry name" value="Helicase_C"/>
    <property type="match status" value="1"/>
</dbReference>
<dbReference type="InterPro" id="IPR050079">
    <property type="entry name" value="DEAD_box_RNA_helicase"/>
</dbReference>
<dbReference type="SUPFAM" id="SSF52540">
    <property type="entry name" value="P-loop containing nucleoside triphosphate hydrolases"/>
    <property type="match status" value="2"/>
</dbReference>
<comment type="caution">
    <text evidence="12">The sequence shown here is derived from an EMBL/GenBank/DDBJ whole genome shotgun (WGS) entry which is preliminary data.</text>
</comment>
<organism evidence="12 13">
    <name type="scientific">Giardia muris</name>
    <dbReference type="NCBI Taxonomy" id="5742"/>
    <lineage>
        <taxon>Eukaryota</taxon>
        <taxon>Metamonada</taxon>
        <taxon>Diplomonadida</taxon>
        <taxon>Hexamitidae</taxon>
        <taxon>Giardiinae</taxon>
        <taxon>Giardia</taxon>
    </lineage>
</organism>
<dbReference type="CDD" id="cd18787">
    <property type="entry name" value="SF2_C_DEAD"/>
    <property type="match status" value="1"/>
</dbReference>
<dbReference type="Proteomes" id="UP000315496">
    <property type="component" value="Chromosome 5"/>
</dbReference>
<dbReference type="EC" id="3.6.4.13" evidence="1"/>
<evidence type="ECO:0000256" key="2">
    <source>
        <dbReference type="ARBA" id="ARBA00022741"/>
    </source>
</evidence>
<keyword evidence="4 12" id="KW-0347">Helicase</keyword>
<dbReference type="PANTHER" id="PTHR47959">
    <property type="entry name" value="ATP-DEPENDENT RNA HELICASE RHLE-RELATED"/>
    <property type="match status" value="1"/>
</dbReference>
<dbReference type="PROSITE" id="PS51192">
    <property type="entry name" value="HELICASE_ATP_BIND_1"/>
    <property type="match status" value="1"/>
</dbReference>
<feature type="domain" description="Helicase C-terminal" evidence="11">
    <location>
        <begin position="242"/>
        <end position="415"/>
    </location>
</feature>
<feature type="region of interest" description="Disordered" evidence="9">
    <location>
        <begin position="522"/>
        <end position="545"/>
    </location>
</feature>
<dbReference type="InterPro" id="IPR027417">
    <property type="entry name" value="P-loop_NTPase"/>
</dbReference>
<protein>
    <recommendedName>
        <fullName evidence="1">RNA helicase</fullName>
        <ecNumber evidence="1">3.6.4.13</ecNumber>
    </recommendedName>
</protein>
<feature type="domain" description="Helicase ATP-binding" evidence="10">
    <location>
        <begin position="32"/>
        <end position="214"/>
    </location>
</feature>
<dbReference type="InterPro" id="IPR001650">
    <property type="entry name" value="Helicase_C-like"/>
</dbReference>
<comment type="catalytic activity">
    <reaction evidence="8">
        <text>ATP + H2O = ADP + phosphate + H(+)</text>
        <dbReference type="Rhea" id="RHEA:13065"/>
        <dbReference type="ChEBI" id="CHEBI:15377"/>
        <dbReference type="ChEBI" id="CHEBI:15378"/>
        <dbReference type="ChEBI" id="CHEBI:30616"/>
        <dbReference type="ChEBI" id="CHEBI:43474"/>
        <dbReference type="ChEBI" id="CHEBI:456216"/>
        <dbReference type="EC" id="3.6.4.13"/>
    </reaction>
</comment>
<dbReference type="PANTHER" id="PTHR47959:SF21">
    <property type="entry name" value="DEAD-BOX HELICASE 56"/>
    <property type="match status" value="1"/>
</dbReference>
<evidence type="ECO:0000256" key="4">
    <source>
        <dbReference type="ARBA" id="ARBA00022806"/>
    </source>
</evidence>
<dbReference type="GO" id="GO:0003724">
    <property type="term" value="F:RNA helicase activity"/>
    <property type="evidence" value="ECO:0007669"/>
    <property type="project" value="UniProtKB-EC"/>
</dbReference>
<dbReference type="OrthoDB" id="1191041at2759"/>